<reference evidence="2 3" key="1">
    <citation type="submission" date="2015-12" db="EMBL/GenBank/DDBJ databases">
        <authorList>
            <person name="Shamseldin A."/>
            <person name="Moawad H."/>
            <person name="Abd El-Rahim W.M."/>
            <person name="Sadowsky M.J."/>
        </authorList>
    </citation>
    <scope>NUCLEOTIDE SEQUENCE [LARGE SCALE GENOMIC DNA]</scope>
    <source>
        <strain evidence="2 3">JC234</strain>
    </source>
</reference>
<evidence type="ECO:0000259" key="1">
    <source>
        <dbReference type="Pfam" id="PF00501"/>
    </source>
</evidence>
<keyword evidence="3" id="KW-1185">Reference proteome</keyword>
<dbReference type="SUPFAM" id="SSF56801">
    <property type="entry name" value="Acetyl-CoA synthetase-like"/>
    <property type="match status" value="1"/>
</dbReference>
<dbReference type="Proteomes" id="UP000094795">
    <property type="component" value="Unassembled WGS sequence"/>
</dbReference>
<accession>A0A1C1Z0S6</accession>
<dbReference type="InterPro" id="IPR045851">
    <property type="entry name" value="AMP-bd_C_sf"/>
</dbReference>
<dbReference type="Pfam" id="PF00501">
    <property type="entry name" value="AMP-binding"/>
    <property type="match status" value="1"/>
</dbReference>
<dbReference type="Gene3D" id="3.40.50.12780">
    <property type="entry name" value="N-terminal domain of ligase-like"/>
    <property type="match status" value="1"/>
</dbReference>
<dbReference type="Gene3D" id="3.30.300.30">
    <property type="match status" value="1"/>
</dbReference>
<proteinExistence type="predicted"/>
<protein>
    <submittedName>
        <fullName evidence="2">AMP-dependent synthetase</fullName>
    </submittedName>
</protein>
<gene>
    <name evidence="2" type="ORF">AWJ14_09985</name>
</gene>
<sequence length="417" mass="44112">MTAYFDDRETRAPDARERETFEGLRALLARSLKRLPALDAWLGHPDPAQLADRAALAKLPVLRKPDLMEMQAENPPFGGLADPEALKGNRVFLSPGPVWEPQGLGADPWAAARALFAAGFRTGDILHNCLAYHMTPGGFILDEGARALGCLVFPAGPGNTEAQVDAAARLKPTGYAGTPDYLKVILEKADELGRDLGSIKRALVSGGALFPSLRTYYAGRGISVLQCYATADLGVIAYESADAEGAPHPGMIVNEEMIVEIVRPGTGDPLPDGEVGELVVTSLNPAYPLIRFGTGDLSAILPGTSPCGRTNMRISGWMGRADQRTKVKGMFVDPRQIAEIVKAHPEIARARLVVARAGDADAMTLKVEPASGATPDTAVIEATLAAVTKLRGTVEIAAAGSLANDGKVIADERDYTA</sequence>
<dbReference type="AlphaFoldDB" id="A0A1C1Z0S6"/>
<evidence type="ECO:0000313" key="3">
    <source>
        <dbReference type="Proteomes" id="UP000094795"/>
    </source>
</evidence>
<organism evidence="2 3">
    <name type="scientific">Hoeflea olei</name>
    <dbReference type="NCBI Taxonomy" id="1480615"/>
    <lineage>
        <taxon>Bacteria</taxon>
        <taxon>Pseudomonadati</taxon>
        <taxon>Pseudomonadota</taxon>
        <taxon>Alphaproteobacteria</taxon>
        <taxon>Hyphomicrobiales</taxon>
        <taxon>Rhizobiaceae</taxon>
        <taxon>Hoeflea</taxon>
    </lineage>
</organism>
<name>A0A1C1Z0S6_9HYPH</name>
<dbReference type="InterPro" id="IPR000873">
    <property type="entry name" value="AMP-dep_synth/lig_dom"/>
</dbReference>
<dbReference type="OrthoDB" id="580775at2"/>
<dbReference type="STRING" id="1480615.AWJ14_09985"/>
<comment type="caution">
    <text evidence="2">The sequence shown here is derived from an EMBL/GenBank/DDBJ whole genome shotgun (WGS) entry which is preliminary data.</text>
</comment>
<dbReference type="EMBL" id="LQZT01000001">
    <property type="protein sequence ID" value="OCW59362.1"/>
    <property type="molecule type" value="Genomic_DNA"/>
</dbReference>
<dbReference type="InterPro" id="IPR042099">
    <property type="entry name" value="ANL_N_sf"/>
</dbReference>
<dbReference type="RefSeq" id="WP_066173925.1">
    <property type="nucleotide sequence ID" value="NZ_LQZT01000001.1"/>
</dbReference>
<dbReference type="PANTHER" id="PTHR43845">
    <property type="entry name" value="BLR5969 PROTEIN"/>
    <property type="match status" value="1"/>
</dbReference>
<evidence type="ECO:0000313" key="2">
    <source>
        <dbReference type="EMBL" id="OCW59362.1"/>
    </source>
</evidence>
<dbReference type="PANTHER" id="PTHR43845:SF1">
    <property type="entry name" value="BLR5969 PROTEIN"/>
    <property type="match status" value="1"/>
</dbReference>
<feature type="domain" description="AMP-dependent synthetase/ligase" evidence="1">
    <location>
        <begin position="149"/>
        <end position="282"/>
    </location>
</feature>